<accession>A0A2P1PNG0</accession>
<evidence type="ECO:0000313" key="4">
    <source>
        <dbReference type="EMBL" id="AVP96390.1"/>
    </source>
</evidence>
<evidence type="ECO:0000259" key="2">
    <source>
        <dbReference type="Pfam" id="PF02308"/>
    </source>
</evidence>
<proteinExistence type="predicted"/>
<reference evidence="4 5" key="1">
    <citation type="submission" date="2018-03" db="EMBL/GenBank/DDBJ databases">
        <title>Ahniella affigens gen. nov., sp. nov., a gammaproteobacterium isolated from sandy soil near a stream.</title>
        <authorList>
            <person name="Ko Y."/>
            <person name="Kim J.-H."/>
        </authorList>
    </citation>
    <scope>NUCLEOTIDE SEQUENCE [LARGE SCALE GENOMIC DNA]</scope>
    <source>
        <strain evidence="4 5">D13</strain>
    </source>
</reference>
<dbReference type="PANTHER" id="PTHR39084:SF1">
    <property type="entry name" value="DUF4010 DOMAIN-CONTAINING PROTEIN"/>
    <property type="match status" value="1"/>
</dbReference>
<dbReference type="Pfam" id="PF02308">
    <property type="entry name" value="MgtC"/>
    <property type="match status" value="1"/>
</dbReference>
<feature type="transmembrane region" description="Helical" evidence="1">
    <location>
        <begin position="44"/>
        <end position="76"/>
    </location>
</feature>
<feature type="transmembrane region" description="Helical" evidence="1">
    <location>
        <begin position="268"/>
        <end position="287"/>
    </location>
</feature>
<keyword evidence="1" id="KW-0812">Transmembrane</keyword>
<dbReference type="Pfam" id="PF13194">
    <property type="entry name" value="DUF4010"/>
    <property type="match status" value="1"/>
</dbReference>
<feature type="domain" description="DUF4010" evidence="3">
    <location>
        <begin position="179"/>
        <end position="389"/>
    </location>
</feature>
<dbReference type="Proteomes" id="UP000241074">
    <property type="component" value="Chromosome"/>
</dbReference>
<feature type="transmembrane region" description="Helical" evidence="1">
    <location>
        <begin position="307"/>
        <end position="328"/>
    </location>
</feature>
<dbReference type="KEGG" id="xba:C7S18_03920"/>
<dbReference type="RefSeq" id="WP_106890319.1">
    <property type="nucleotide sequence ID" value="NZ_CP027860.1"/>
</dbReference>
<keyword evidence="1" id="KW-0472">Membrane</keyword>
<feature type="transmembrane region" description="Helical" evidence="1">
    <location>
        <begin position="393"/>
        <end position="414"/>
    </location>
</feature>
<feature type="transmembrane region" description="Helical" evidence="1">
    <location>
        <begin position="368"/>
        <end position="387"/>
    </location>
</feature>
<reference evidence="4 5" key="2">
    <citation type="submission" date="2018-03" db="EMBL/GenBank/DDBJ databases">
        <authorList>
            <person name="Keele B.F."/>
        </authorList>
    </citation>
    <scope>NUCLEOTIDE SEQUENCE [LARGE SCALE GENOMIC DNA]</scope>
    <source>
        <strain evidence="4 5">D13</strain>
    </source>
</reference>
<sequence>MMPIAIDRDLLIGLGVALAVGLLIGVEREQRRVTHPNLVAGVRTFALLSLSGALCSLLGVAMLTAGALFVAAAALISYIRIRTDDPGLTTEVSMFAVYVLGALALQAPVLTAALAVAVALLLAMKTHLHAFSRELLSAEELRDGLLLIASALIVLPLLPDHAVDPYGVLNPFKVWRVVVLVMAINALGYVAQRMLGARLGLPISGFVGGFVSSTATIGAMGQRAKAHPDQRRSCVAAAAVSNVATIIQMGLVLIALAPNLFQHLSRPMLIAGLATLLAAAMTGLHAWREPAGEGAAMRGRPFELKQALLFAALVTGILFTSALLVRWFGDKGVMLAAGFAGFADVHAAAASVAQMLFAEQISLDQAEWAVLIGLVCNTVSKTVVAFATGGRAFAWMLMPILIALLLSFSLTIWLW</sequence>
<feature type="transmembrane region" description="Helical" evidence="1">
    <location>
        <begin position="97"/>
        <end position="124"/>
    </location>
</feature>
<feature type="transmembrane region" description="Helical" evidence="1">
    <location>
        <begin position="144"/>
        <end position="162"/>
    </location>
</feature>
<dbReference type="InterPro" id="IPR049177">
    <property type="entry name" value="MgtC_SapB_SrpB_YhiD_N"/>
</dbReference>
<dbReference type="InterPro" id="IPR025105">
    <property type="entry name" value="DUF4010"/>
</dbReference>
<name>A0A2P1PNG0_9GAMM</name>
<evidence type="ECO:0000259" key="3">
    <source>
        <dbReference type="Pfam" id="PF13194"/>
    </source>
</evidence>
<evidence type="ECO:0000256" key="1">
    <source>
        <dbReference type="SAM" id="Phobius"/>
    </source>
</evidence>
<feature type="transmembrane region" description="Helical" evidence="1">
    <location>
        <begin position="233"/>
        <end position="256"/>
    </location>
</feature>
<gene>
    <name evidence="4" type="ORF">C7S18_03920</name>
</gene>
<feature type="transmembrane region" description="Helical" evidence="1">
    <location>
        <begin position="334"/>
        <end position="356"/>
    </location>
</feature>
<keyword evidence="5" id="KW-1185">Reference proteome</keyword>
<feature type="transmembrane region" description="Helical" evidence="1">
    <location>
        <begin position="174"/>
        <end position="191"/>
    </location>
</feature>
<dbReference type="EMBL" id="CP027860">
    <property type="protein sequence ID" value="AVP96390.1"/>
    <property type="molecule type" value="Genomic_DNA"/>
</dbReference>
<dbReference type="PANTHER" id="PTHR39084">
    <property type="entry name" value="MEMBRANE PROTEIN-RELATED"/>
    <property type="match status" value="1"/>
</dbReference>
<feature type="transmembrane region" description="Helical" evidence="1">
    <location>
        <begin position="203"/>
        <end position="221"/>
    </location>
</feature>
<keyword evidence="1" id="KW-1133">Transmembrane helix</keyword>
<feature type="domain" description="MgtC/SapB/SrpB/YhiD N-terminal" evidence="2">
    <location>
        <begin position="14"/>
        <end position="130"/>
    </location>
</feature>
<organism evidence="4 5">
    <name type="scientific">Ahniella affigens</name>
    <dbReference type="NCBI Taxonomy" id="2021234"/>
    <lineage>
        <taxon>Bacteria</taxon>
        <taxon>Pseudomonadati</taxon>
        <taxon>Pseudomonadota</taxon>
        <taxon>Gammaproteobacteria</taxon>
        <taxon>Lysobacterales</taxon>
        <taxon>Rhodanobacteraceae</taxon>
        <taxon>Ahniella</taxon>
    </lineage>
</organism>
<protein>
    <submittedName>
        <fullName evidence="4">Uncharacterized protein</fullName>
    </submittedName>
</protein>
<evidence type="ECO:0000313" key="5">
    <source>
        <dbReference type="Proteomes" id="UP000241074"/>
    </source>
</evidence>
<dbReference type="AlphaFoldDB" id="A0A2P1PNG0"/>
<dbReference type="OrthoDB" id="5950439at2"/>